<dbReference type="InterPro" id="IPR011006">
    <property type="entry name" value="CheY-like_superfamily"/>
</dbReference>
<evidence type="ECO:0008006" key="3">
    <source>
        <dbReference type="Google" id="ProtNLM"/>
    </source>
</evidence>
<accession>A0A1P8UDG9</accession>
<evidence type="ECO:0000313" key="1">
    <source>
        <dbReference type="EMBL" id="APZ41902.1"/>
    </source>
</evidence>
<dbReference type="EMBL" id="CP019434">
    <property type="protein sequence ID" value="APZ41902.1"/>
    <property type="molecule type" value="Genomic_DNA"/>
</dbReference>
<keyword evidence="2" id="KW-1185">Reference proteome</keyword>
<name>A0A1P8UDG9_9GAMM</name>
<dbReference type="SUPFAM" id="SSF52172">
    <property type="entry name" value="CheY-like"/>
    <property type="match status" value="1"/>
</dbReference>
<gene>
    <name evidence="1" type="ORF">BW247_01305</name>
</gene>
<proteinExistence type="predicted"/>
<dbReference type="AlphaFoldDB" id="A0A1P8UDG9"/>
<protein>
    <recommendedName>
        <fullName evidence="3">Response regulatory domain-containing protein</fullName>
    </recommendedName>
</protein>
<dbReference type="OrthoDB" id="9180900at2"/>
<dbReference type="KEGG" id="afy:BW247_01305"/>
<organism evidence="1 2">
    <name type="scientific">Acidihalobacter ferrooxydans</name>
    <dbReference type="NCBI Taxonomy" id="1765967"/>
    <lineage>
        <taxon>Bacteria</taxon>
        <taxon>Pseudomonadati</taxon>
        <taxon>Pseudomonadota</taxon>
        <taxon>Gammaproteobacteria</taxon>
        <taxon>Chromatiales</taxon>
        <taxon>Ectothiorhodospiraceae</taxon>
        <taxon>Acidihalobacter</taxon>
    </lineage>
</organism>
<dbReference type="Proteomes" id="UP000243807">
    <property type="component" value="Chromosome"/>
</dbReference>
<evidence type="ECO:0000313" key="2">
    <source>
        <dbReference type="Proteomes" id="UP000243807"/>
    </source>
</evidence>
<reference evidence="1 2" key="1">
    <citation type="submission" date="2017-01" db="EMBL/GenBank/DDBJ databases">
        <title>Draft sequence of Acidihalobacter ferrooxidans strain DSM 14175 (strain V8).</title>
        <authorList>
            <person name="Khaleque H.N."/>
            <person name="Ramsay J.P."/>
            <person name="Murphy R.J.T."/>
            <person name="Kaksonen A.H."/>
            <person name="Boxall N.J."/>
            <person name="Watkin E.L.J."/>
        </authorList>
    </citation>
    <scope>NUCLEOTIDE SEQUENCE [LARGE SCALE GENOMIC DNA]</scope>
    <source>
        <strain evidence="1 2">V8</strain>
    </source>
</reference>
<sequence>MRILLHCTDLMTRTRLASRWQNAGARLLRPDSPDTPDLIVIDLGDTGADALLENQRQRYPHAHILVFGPHVEGAALRAAKAAGADEAVVRGKVAERVLTRIKPKPVGLGGS</sequence>
<dbReference type="RefSeq" id="WP_076835249.1">
    <property type="nucleotide sequence ID" value="NZ_CP019434.1"/>
</dbReference>